<evidence type="ECO:0000256" key="2">
    <source>
        <dbReference type="SAM" id="MobiDB-lite"/>
    </source>
</evidence>
<name>L8GHV1_ACACF</name>
<dbReference type="VEuPathDB" id="AmoebaDB:ACA1_324860"/>
<protein>
    <submittedName>
        <fullName evidence="3">Uncharacterized protein</fullName>
    </submittedName>
</protein>
<dbReference type="InterPro" id="IPR028994">
    <property type="entry name" value="Integrin_alpha_N"/>
</dbReference>
<dbReference type="GeneID" id="14912956"/>
<organism evidence="3 4">
    <name type="scientific">Acanthamoeba castellanii (strain ATCC 30010 / Neff)</name>
    <dbReference type="NCBI Taxonomy" id="1257118"/>
    <lineage>
        <taxon>Eukaryota</taxon>
        <taxon>Amoebozoa</taxon>
        <taxon>Discosea</taxon>
        <taxon>Longamoebia</taxon>
        <taxon>Centramoebida</taxon>
        <taxon>Acanthamoebidae</taxon>
        <taxon>Acanthamoeba</taxon>
    </lineage>
</organism>
<reference evidence="3 4" key="1">
    <citation type="journal article" date="2013" name="Genome Biol.">
        <title>Genome of Acanthamoeba castellanii highlights extensive lateral gene transfer and early evolution of tyrosine kinase signaling.</title>
        <authorList>
            <person name="Clarke M."/>
            <person name="Lohan A.J."/>
            <person name="Liu B."/>
            <person name="Lagkouvardos I."/>
            <person name="Roy S."/>
            <person name="Zafar N."/>
            <person name="Bertelli C."/>
            <person name="Schilde C."/>
            <person name="Kianianmomeni A."/>
            <person name="Burglin T.R."/>
            <person name="Frech C."/>
            <person name="Turcotte B."/>
            <person name="Kopec K.O."/>
            <person name="Synnott J.M."/>
            <person name="Choo C."/>
            <person name="Paponov I."/>
            <person name="Finkler A."/>
            <person name="Soon Heng Tan C."/>
            <person name="Hutchins A.P."/>
            <person name="Weinmeier T."/>
            <person name="Rattei T."/>
            <person name="Chu J.S."/>
            <person name="Gimenez G."/>
            <person name="Irimia M."/>
            <person name="Rigden D.J."/>
            <person name="Fitzpatrick D.A."/>
            <person name="Lorenzo-Morales J."/>
            <person name="Bateman A."/>
            <person name="Chiu C.H."/>
            <person name="Tang P."/>
            <person name="Hegemann P."/>
            <person name="Fromm H."/>
            <person name="Raoult D."/>
            <person name="Greub G."/>
            <person name="Miranda-Saavedra D."/>
            <person name="Chen N."/>
            <person name="Nash P."/>
            <person name="Ginger M.L."/>
            <person name="Horn M."/>
            <person name="Schaap P."/>
            <person name="Caler L."/>
            <person name="Loftus B."/>
        </authorList>
    </citation>
    <scope>NUCLEOTIDE SEQUENCE [LARGE SCALE GENOMIC DNA]</scope>
    <source>
        <strain evidence="3 4">Neff</strain>
    </source>
</reference>
<feature type="region of interest" description="Disordered" evidence="2">
    <location>
        <begin position="1"/>
        <end position="27"/>
    </location>
</feature>
<keyword evidence="4" id="KW-1185">Reference proteome</keyword>
<gene>
    <name evidence="3" type="ORF">ACA1_324860</name>
</gene>
<dbReference type="EMBL" id="KB008116">
    <property type="protein sequence ID" value="ELR12439.1"/>
    <property type="molecule type" value="Genomic_DNA"/>
</dbReference>
<dbReference type="AlphaFoldDB" id="L8GHV1"/>
<evidence type="ECO:0000313" key="3">
    <source>
        <dbReference type="EMBL" id="ELR12439.1"/>
    </source>
</evidence>
<dbReference type="KEGG" id="acan:ACA1_324860"/>
<dbReference type="Proteomes" id="UP000011083">
    <property type="component" value="Unassembled WGS sequence"/>
</dbReference>
<dbReference type="SUPFAM" id="SSF69318">
    <property type="entry name" value="Integrin alpha N-terminal domain"/>
    <property type="match status" value="1"/>
</dbReference>
<evidence type="ECO:0000256" key="1">
    <source>
        <dbReference type="ARBA" id="ARBA00022729"/>
    </source>
</evidence>
<keyword evidence="1" id="KW-0732">Signal</keyword>
<dbReference type="InterPro" id="IPR013517">
    <property type="entry name" value="FG-GAP"/>
</dbReference>
<proteinExistence type="predicted"/>
<evidence type="ECO:0000313" key="4">
    <source>
        <dbReference type="Proteomes" id="UP000011083"/>
    </source>
</evidence>
<dbReference type="Pfam" id="PF01839">
    <property type="entry name" value="FG-GAP"/>
    <property type="match status" value="1"/>
</dbReference>
<feature type="region of interest" description="Disordered" evidence="2">
    <location>
        <begin position="146"/>
        <end position="173"/>
    </location>
</feature>
<sequence>MKRKREDDDEKDAVVTTQKSSKRLKVEPKSVRPEKIAKFQDIGHCNICFKESQGRTLVTGKNGNAFVRLCDVSRVAPFALTEKGIVITDILYAGPCGKHLICGDCLMREAAMPTWQADRCISLDGTCEPRYPKTLIRRVYKMVGMKPPSAHPRKEKKQRCQQPGKNGRGHCSGNMEPLTDLKHKQCTKCRIVTCDHCNTPVRLKRATNSAQHVSVFEDCRVCYVSTKGRRYMVPEAFNPYFVRRPQDPPASPLDPSDLCHMLRNRELTLDIVVDQMWHIMSADRLFTPCPCCLWPMQKTSQCSEMTHCRIKRCYVCGIMSKKDASFIGTEHWDRHGKNGCTRFLFLGQPPFALYGRRAAVLDFNGDGKADLLLSGPRDTTAAQHTLTPTTTHAGSVSLILG</sequence>
<accession>L8GHV1</accession>
<dbReference type="RefSeq" id="XP_004334452.1">
    <property type="nucleotide sequence ID" value="XM_004334404.1"/>
</dbReference>